<evidence type="ECO:0000256" key="1">
    <source>
        <dbReference type="ARBA" id="ARBA00004606"/>
    </source>
</evidence>
<evidence type="ECO:0000256" key="2">
    <source>
        <dbReference type="ARBA" id="ARBA00008361"/>
    </source>
</evidence>
<feature type="compositionally biased region" description="Acidic residues" evidence="9">
    <location>
        <begin position="170"/>
        <end position="188"/>
    </location>
</feature>
<dbReference type="Gene3D" id="3.40.50.150">
    <property type="entry name" value="Vaccinia Virus protein VP39"/>
    <property type="match status" value="1"/>
</dbReference>
<proteinExistence type="inferred from homology"/>
<sequence>MAIARLARLGRQAKRPYGLCVKMAAVAILGLCFIFVWSMFSSPANSVTTQRESFDDISEPTSATTKVSDSGTQSVKKKPKKHEISKEEDKKVDLASDLDQKEEKQANGTVHKHESGKKNSKEASNVKKEKDSVKSSNEESKEKNEKSEEDDVKEKEEEQEEEQVVVVDGKEEESESESEVNVDTEGGDGDLVQAVNGEEAVEKVEDESGGSSGKGKKRKFKGPVFDPKAHYSWKLCSTRSKQNYIPCIDFESSSGKLLSYRHRERSCPRTPPMCLVPLPHAGYGPPMPWPESKLKILYKNVAHPKLAAYMKKHNWLVDYGEYLTFPQNQSEFKGGVLHYLESIEEMVPDIEWGKNIRVVLDIGCTDSSFVASLLDKEVLTLSLGLKDDLVDLAQVALERGFPTVVSPFATRRLPFPSGIFDAIHCGGCSIPWHSNGGKLLLEMNRILRPSGYFILSTKYDSIEEEEAMTTLTASICWNILAHKTDEVSDVGVRIYQKPESNDIYELRRKKNPPLCKEHENPDAAWYVSMKTCLHTIPSAIEQHGTEWPEEWPKRLETYPDWLNDKEKLIADTKHWKAITDKTYLAGMGIDWSSIRNVMDMKAIYGGFAAALAHQKIWVMNVIPVHAPDTLPIIYERGLLGIYHDWCEAFGTYPRSYDLLHADHLFSRLKNRCKQPVSIVVEMDRILRPGGWAIIRDKVEILDPLEGILRSLHWEIRMTYAQDKEGIMCAQKTMWRP</sequence>
<feature type="compositionally biased region" description="Basic and acidic residues" evidence="9">
    <location>
        <begin position="82"/>
        <end position="156"/>
    </location>
</feature>
<name>A0ABQ8HSC7_9ROSI</name>
<keyword evidence="8" id="KW-0812">Transmembrane</keyword>
<organism evidence="10 11">
    <name type="scientific">Xanthoceras sorbifolium</name>
    <dbReference type="NCBI Taxonomy" id="99658"/>
    <lineage>
        <taxon>Eukaryota</taxon>
        <taxon>Viridiplantae</taxon>
        <taxon>Streptophyta</taxon>
        <taxon>Embryophyta</taxon>
        <taxon>Tracheophyta</taxon>
        <taxon>Spermatophyta</taxon>
        <taxon>Magnoliopsida</taxon>
        <taxon>eudicotyledons</taxon>
        <taxon>Gunneridae</taxon>
        <taxon>Pentapetalae</taxon>
        <taxon>rosids</taxon>
        <taxon>malvids</taxon>
        <taxon>Sapindales</taxon>
        <taxon>Sapindaceae</taxon>
        <taxon>Xanthoceroideae</taxon>
        <taxon>Xanthoceras</taxon>
    </lineage>
</organism>
<dbReference type="Proteomes" id="UP000827721">
    <property type="component" value="Unassembled WGS sequence"/>
</dbReference>
<comment type="subcellular location">
    <subcellularLocation>
        <location evidence="7">Endomembrane system</location>
        <topology evidence="7">Single-pass membrane protein</topology>
    </subcellularLocation>
    <subcellularLocation>
        <location evidence="1 8">Membrane</location>
        <topology evidence="1 8">Single-pass type II membrane protein</topology>
    </subcellularLocation>
</comment>
<dbReference type="SUPFAM" id="SSF53335">
    <property type="entry name" value="S-adenosyl-L-methionine-dependent methyltransferases"/>
    <property type="match status" value="2"/>
</dbReference>
<dbReference type="PANTHER" id="PTHR10108">
    <property type="entry name" value="SAM-DEPENDENT METHYLTRANSFERASE"/>
    <property type="match status" value="1"/>
</dbReference>
<keyword evidence="6 8" id="KW-0325">Glycoprotein</keyword>
<evidence type="ECO:0000256" key="3">
    <source>
        <dbReference type="ARBA" id="ARBA00022603"/>
    </source>
</evidence>
<accession>A0ABQ8HSC7</accession>
<dbReference type="PANTHER" id="PTHR10108:SF1102">
    <property type="entry name" value="METHYLTRANSFERASE PMT28-RELATED"/>
    <property type="match status" value="1"/>
</dbReference>
<evidence type="ECO:0000256" key="7">
    <source>
        <dbReference type="ARBA" id="ARBA00037847"/>
    </source>
</evidence>
<keyword evidence="5 8" id="KW-0735">Signal-anchor</keyword>
<keyword evidence="8" id="KW-0472">Membrane</keyword>
<feature type="compositionally biased region" description="Polar residues" evidence="9">
    <location>
        <begin position="59"/>
        <end position="74"/>
    </location>
</feature>
<evidence type="ECO:0000313" key="11">
    <source>
        <dbReference type="Proteomes" id="UP000827721"/>
    </source>
</evidence>
<dbReference type="InterPro" id="IPR029063">
    <property type="entry name" value="SAM-dependent_MTases_sf"/>
</dbReference>
<protein>
    <recommendedName>
        <fullName evidence="8">Methyltransferase</fullName>
        <ecNumber evidence="8">2.1.1.-</ecNumber>
    </recommendedName>
</protein>
<evidence type="ECO:0000256" key="9">
    <source>
        <dbReference type="SAM" id="MobiDB-lite"/>
    </source>
</evidence>
<gene>
    <name evidence="10" type="ORF">JRO89_XS07G0042400</name>
</gene>
<reference evidence="10 11" key="1">
    <citation type="submission" date="2021-02" db="EMBL/GenBank/DDBJ databases">
        <title>Plant Genome Project.</title>
        <authorList>
            <person name="Zhang R.-G."/>
        </authorList>
    </citation>
    <scope>NUCLEOTIDE SEQUENCE [LARGE SCALE GENOMIC DNA]</scope>
    <source>
        <tissue evidence="10">Leaves</tissue>
    </source>
</reference>
<dbReference type="EMBL" id="JAFEMO010000007">
    <property type="protein sequence ID" value="KAH7567274.1"/>
    <property type="molecule type" value="Genomic_DNA"/>
</dbReference>
<evidence type="ECO:0000313" key="10">
    <source>
        <dbReference type="EMBL" id="KAH7567274.1"/>
    </source>
</evidence>
<dbReference type="Pfam" id="PF03141">
    <property type="entry name" value="Methyltransf_29"/>
    <property type="match status" value="1"/>
</dbReference>
<keyword evidence="8" id="KW-1133">Transmembrane helix</keyword>
<comment type="similarity">
    <text evidence="2 8">Belongs to the methyltransferase superfamily.</text>
</comment>
<evidence type="ECO:0000256" key="8">
    <source>
        <dbReference type="RuleBase" id="RU366043"/>
    </source>
</evidence>
<feature type="transmembrane region" description="Helical" evidence="8">
    <location>
        <begin position="20"/>
        <end position="40"/>
    </location>
</feature>
<comment type="caution">
    <text evidence="10">The sequence shown here is derived from an EMBL/GenBank/DDBJ whole genome shotgun (WGS) entry which is preliminary data.</text>
</comment>
<dbReference type="InterPro" id="IPR004159">
    <property type="entry name" value="Put_SAM_MeTrfase"/>
</dbReference>
<feature type="region of interest" description="Disordered" evidence="9">
    <location>
        <begin position="51"/>
        <end position="221"/>
    </location>
</feature>
<keyword evidence="4 8" id="KW-0808">Transferase</keyword>
<evidence type="ECO:0000256" key="5">
    <source>
        <dbReference type="ARBA" id="ARBA00022968"/>
    </source>
</evidence>
<evidence type="ECO:0000256" key="4">
    <source>
        <dbReference type="ARBA" id="ARBA00022679"/>
    </source>
</evidence>
<keyword evidence="3 8" id="KW-0489">Methyltransferase</keyword>
<evidence type="ECO:0000256" key="6">
    <source>
        <dbReference type="ARBA" id="ARBA00023180"/>
    </source>
</evidence>
<dbReference type="CDD" id="cd02440">
    <property type="entry name" value="AdoMet_MTases"/>
    <property type="match status" value="1"/>
</dbReference>
<keyword evidence="11" id="KW-1185">Reference proteome</keyword>
<dbReference type="EC" id="2.1.1.-" evidence="8"/>